<comment type="similarity">
    <text evidence="1 5 6">Belongs to the universal ribosomal protein uS8 family.</text>
</comment>
<comment type="caution">
    <text evidence="7">The sequence shown here is derived from an EMBL/GenBank/DDBJ whole genome shotgun (WGS) entry which is preliminary data.</text>
</comment>
<dbReference type="GO" id="GO:0005737">
    <property type="term" value="C:cytoplasm"/>
    <property type="evidence" value="ECO:0007669"/>
    <property type="project" value="UniProtKB-ARBA"/>
</dbReference>
<dbReference type="InterPro" id="IPR035987">
    <property type="entry name" value="Ribosomal_uS8_sf"/>
</dbReference>
<dbReference type="NCBIfam" id="NF001109">
    <property type="entry name" value="PRK00136.1"/>
    <property type="match status" value="1"/>
</dbReference>
<comment type="function">
    <text evidence="5">One of the primary rRNA binding proteins, it binds directly to 16S rRNA central domain where it helps coordinate assembly of the platform of the 30S subunit.</text>
</comment>
<dbReference type="HAMAP" id="MF_01302_B">
    <property type="entry name" value="Ribosomal_uS8_B"/>
    <property type="match status" value="1"/>
</dbReference>
<dbReference type="GO" id="GO:0006412">
    <property type="term" value="P:translation"/>
    <property type="evidence" value="ECO:0007669"/>
    <property type="project" value="UniProtKB-UniRule"/>
</dbReference>
<gene>
    <name evidence="5" type="primary">rpsH</name>
    <name evidence="7" type="ORF">A3C89_01215</name>
</gene>
<proteinExistence type="inferred from homology"/>
<dbReference type="PROSITE" id="PS00053">
    <property type="entry name" value="RIBOSOMAL_S8"/>
    <property type="match status" value="1"/>
</dbReference>
<dbReference type="GO" id="GO:0005840">
    <property type="term" value="C:ribosome"/>
    <property type="evidence" value="ECO:0007669"/>
    <property type="project" value="UniProtKB-KW"/>
</dbReference>
<dbReference type="AlphaFoldDB" id="A0A1F6DDU2"/>
<dbReference type="GO" id="GO:0003735">
    <property type="term" value="F:structural constituent of ribosome"/>
    <property type="evidence" value="ECO:0007669"/>
    <property type="project" value="InterPro"/>
</dbReference>
<dbReference type="PANTHER" id="PTHR11758">
    <property type="entry name" value="40S RIBOSOMAL PROTEIN S15A"/>
    <property type="match status" value="1"/>
</dbReference>
<dbReference type="EMBL" id="MFLF01000014">
    <property type="protein sequence ID" value="OGG59561.1"/>
    <property type="molecule type" value="Genomic_DNA"/>
</dbReference>
<keyword evidence="2 5" id="KW-0689">Ribosomal protein</keyword>
<evidence type="ECO:0000256" key="6">
    <source>
        <dbReference type="RuleBase" id="RU003660"/>
    </source>
</evidence>
<dbReference type="GO" id="GO:1990904">
    <property type="term" value="C:ribonucleoprotein complex"/>
    <property type="evidence" value="ECO:0007669"/>
    <property type="project" value="UniProtKB-KW"/>
</dbReference>
<evidence type="ECO:0000256" key="5">
    <source>
        <dbReference type="HAMAP-Rule" id="MF_01302"/>
    </source>
</evidence>
<evidence type="ECO:0000256" key="1">
    <source>
        <dbReference type="ARBA" id="ARBA00006471"/>
    </source>
</evidence>
<evidence type="ECO:0000313" key="8">
    <source>
        <dbReference type="Proteomes" id="UP000178794"/>
    </source>
</evidence>
<evidence type="ECO:0000313" key="7">
    <source>
        <dbReference type="EMBL" id="OGG59561.1"/>
    </source>
</evidence>
<sequence length="130" mass="14284">MVNDPISDLIIRIKNAGMVSKAEVALPYSKLKHAVADTMVKAGFLTKAEKHGKSVQKELVVTLKYTERGHAIHDVKRISKPGRRLYVKAADIHSFKYGKGSLILSTPKGILTDKEAKAANVGGEQLFTIW</sequence>
<dbReference type="Pfam" id="PF00410">
    <property type="entry name" value="Ribosomal_S8"/>
    <property type="match status" value="1"/>
</dbReference>
<dbReference type="InterPro" id="IPR000630">
    <property type="entry name" value="Ribosomal_uS8"/>
</dbReference>
<dbReference type="SUPFAM" id="SSF56047">
    <property type="entry name" value="Ribosomal protein S8"/>
    <property type="match status" value="1"/>
</dbReference>
<reference evidence="7 8" key="1">
    <citation type="journal article" date="2016" name="Nat. Commun.">
        <title>Thousands of microbial genomes shed light on interconnected biogeochemical processes in an aquifer system.</title>
        <authorList>
            <person name="Anantharaman K."/>
            <person name="Brown C.T."/>
            <person name="Hug L.A."/>
            <person name="Sharon I."/>
            <person name="Castelle C.J."/>
            <person name="Probst A.J."/>
            <person name="Thomas B.C."/>
            <person name="Singh A."/>
            <person name="Wilkins M.J."/>
            <person name="Karaoz U."/>
            <person name="Brodie E.L."/>
            <person name="Williams K.H."/>
            <person name="Hubbard S.S."/>
            <person name="Banfield J.F."/>
        </authorList>
    </citation>
    <scope>NUCLEOTIDE SEQUENCE [LARGE SCALE GENOMIC DNA]</scope>
</reference>
<name>A0A1F6DDU2_9BACT</name>
<dbReference type="Proteomes" id="UP000178794">
    <property type="component" value="Unassembled WGS sequence"/>
</dbReference>
<dbReference type="Gene3D" id="3.30.1490.10">
    <property type="match status" value="1"/>
</dbReference>
<dbReference type="GO" id="GO:0019843">
    <property type="term" value="F:rRNA binding"/>
    <property type="evidence" value="ECO:0007669"/>
    <property type="project" value="UniProtKB-UniRule"/>
</dbReference>
<dbReference type="FunFam" id="3.30.1490.10:FF:000001">
    <property type="entry name" value="30S ribosomal protein S8"/>
    <property type="match status" value="1"/>
</dbReference>
<evidence type="ECO:0000256" key="3">
    <source>
        <dbReference type="ARBA" id="ARBA00023274"/>
    </source>
</evidence>
<organism evidence="7 8">
    <name type="scientific">Candidatus Kaiserbacteria bacterium RIFCSPHIGHO2_02_FULL_50_50</name>
    <dbReference type="NCBI Taxonomy" id="1798492"/>
    <lineage>
        <taxon>Bacteria</taxon>
        <taxon>Candidatus Kaiseribacteriota</taxon>
    </lineage>
</organism>
<dbReference type="Gene3D" id="3.30.1370.30">
    <property type="match status" value="1"/>
</dbReference>
<keyword evidence="5" id="KW-0694">RNA-binding</keyword>
<protein>
    <recommendedName>
        <fullName evidence="4 5">Small ribosomal subunit protein uS8</fullName>
    </recommendedName>
</protein>
<dbReference type="STRING" id="1798492.A3C89_01215"/>
<keyword evidence="3 5" id="KW-0687">Ribonucleoprotein</keyword>
<dbReference type="InterPro" id="IPR047863">
    <property type="entry name" value="Ribosomal_uS8_CS"/>
</dbReference>
<evidence type="ECO:0000256" key="4">
    <source>
        <dbReference type="ARBA" id="ARBA00035258"/>
    </source>
</evidence>
<evidence type="ECO:0000256" key="2">
    <source>
        <dbReference type="ARBA" id="ARBA00022980"/>
    </source>
</evidence>
<accession>A0A1F6DDU2</accession>
<keyword evidence="5" id="KW-0699">rRNA-binding</keyword>
<comment type="subunit">
    <text evidence="5">Part of the 30S ribosomal subunit. Contacts proteins S5 and S12.</text>
</comment>